<dbReference type="InterPro" id="IPR013549">
    <property type="entry name" value="DUF1731"/>
</dbReference>
<dbReference type="InterPro" id="IPR010099">
    <property type="entry name" value="SDR39U1"/>
</dbReference>
<dbReference type="CDD" id="cd05242">
    <property type="entry name" value="SDR_a8"/>
    <property type="match status" value="1"/>
</dbReference>
<dbReference type="PANTHER" id="PTHR11092">
    <property type="entry name" value="SUGAR NUCLEOTIDE EPIMERASE RELATED"/>
    <property type="match status" value="1"/>
</dbReference>
<dbReference type="InterPro" id="IPR001357">
    <property type="entry name" value="BRCT_dom"/>
</dbReference>
<feature type="region of interest" description="Disordered" evidence="1">
    <location>
        <begin position="360"/>
        <end position="414"/>
    </location>
</feature>
<dbReference type="Pfam" id="PF12738">
    <property type="entry name" value="PTCB-BRCT"/>
    <property type="match status" value="2"/>
</dbReference>
<feature type="domain" description="BRCT" evidence="2">
    <location>
        <begin position="1075"/>
        <end position="1174"/>
    </location>
</feature>
<dbReference type="InterPro" id="IPR001509">
    <property type="entry name" value="Epimerase_deHydtase"/>
</dbReference>
<dbReference type="SUPFAM" id="SSF51735">
    <property type="entry name" value="NAD(P)-binding Rossmann-fold domains"/>
    <property type="match status" value="1"/>
</dbReference>
<dbReference type="Pfam" id="PF16589">
    <property type="entry name" value="BRCT_2"/>
    <property type="match status" value="1"/>
</dbReference>
<keyword evidence="4" id="KW-1185">Reference proteome</keyword>
<dbReference type="Proteomes" id="UP001359485">
    <property type="component" value="Unassembled WGS sequence"/>
</dbReference>
<feature type="compositionally biased region" description="Low complexity" evidence="1">
    <location>
        <begin position="797"/>
        <end position="810"/>
    </location>
</feature>
<feature type="region of interest" description="Disordered" evidence="1">
    <location>
        <begin position="698"/>
        <end position="717"/>
    </location>
</feature>
<dbReference type="NCBIfam" id="TIGR01777">
    <property type="entry name" value="yfcH"/>
    <property type="match status" value="1"/>
</dbReference>
<feature type="domain" description="BRCT" evidence="2">
    <location>
        <begin position="88"/>
        <end position="177"/>
    </location>
</feature>
<dbReference type="Pfam" id="PF01370">
    <property type="entry name" value="Epimerase"/>
    <property type="match status" value="1"/>
</dbReference>
<dbReference type="Pfam" id="PF08338">
    <property type="entry name" value="DUF1731"/>
    <property type="match status" value="1"/>
</dbReference>
<organism evidence="3 4">
    <name type="scientific">Polyplax serrata</name>
    <name type="common">Common mouse louse</name>
    <dbReference type="NCBI Taxonomy" id="468196"/>
    <lineage>
        <taxon>Eukaryota</taxon>
        <taxon>Metazoa</taxon>
        <taxon>Ecdysozoa</taxon>
        <taxon>Arthropoda</taxon>
        <taxon>Hexapoda</taxon>
        <taxon>Insecta</taxon>
        <taxon>Pterygota</taxon>
        <taxon>Neoptera</taxon>
        <taxon>Paraneoptera</taxon>
        <taxon>Psocodea</taxon>
        <taxon>Troctomorpha</taxon>
        <taxon>Phthiraptera</taxon>
        <taxon>Anoplura</taxon>
        <taxon>Polyplacidae</taxon>
        <taxon>Polyplax</taxon>
    </lineage>
</organism>
<gene>
    <name evidence="3" type="ORF">RUM44_003146</name>
</gene>
<dbReference type="InterPro" id="IPR036291">
    <property type="entry name" value="NAD(P)-bd_dom_sf"/>
</dbReference>
<evidence type="ECO:0000313" key="4">
    <source>
        <dbReference type="Proteomes" id="UP001359485"/>
    </source>
</evidence>
<feature type="domain" description="BRCT" evidence="2">
    <location>
        <begin position="922"/>
        <end position="998"/>
    </location>
</feature>
<dbReference type="SUPFAM" id="SSF52113">
    <property type="entry name" value="BRCT domain"/>
    <property type="match status" value="5"/>
</dbReference>
<feature type="compositionally biased region" description="Polar residues" evidence="1">
    <location>
        <begin position="698"/>
        <end position="714"/>
    </location>
</feature>
<dbReference type="Gene3D" id="3.40.50.10190">
    <property type="entry name" value="BRCT domain"/>
    <property type="match status" value="5"/>
</dbReference>
<comment type="caution">
    <text evidence="3">The sequence shown here is derived from an EMBL/GenBank/DDBJ whole genome shotgun (WGS) entry which is preliminary data.</text>
</comment>
<feature type="compositionally biased region" description="Polar residues" evidence="1">
    <location>
        <begin position="782"/>
        <end position="795"/>
    </location>
</feature>
<dbReference type="CDD" id="cd17710">
    <property type="entry name" value="BRCT_PAXIP1_rpt2"/>
    <property type="match status" value="1"/>
</dbReference>
<evidence type="ECO:0000256" key="1">
    <source>
        <dbReference type="SAM" id="MobiDB-lite"/>
    </source>
</evidence>
<accession>A0ABR1AXP2</accession>
<feature type="compositionally biased region" description="Low complexity" evidence="1">
    <location>
        <begin position="508"/>
        <end position="531"/>
    </location>
</feature>
<feature type="region of interest" description="Disordered" evidence="1">
    <location>
        <begin position="494"/>
        <end position="531"/>
    </location>
</feature>
<feature type="region of interest" description="Disordered" evidence="1">
    <location>
        <begin position="726"/>
        <end position="811"/>
    </location>
</feature>
<feature type="domain" description="BRCT" evidence="2">
    <location>
        <begin position="825"/>
        <end position="908"/>
    </location>
</feature>
<dbReference type="EMBL" id="JAWJWF010000007">
    <property type="protein sequence ID" value="KAK6630974.1"/>
    <property type="molecule type" value="Genomic_DNA"/>
</dbReference>
<dbReference type="CDD" id="cd17711">
    <property type="entry name" value="BRCT_PAXIP1_rpt3"/>
    <property type="match status" value="1"/>
</dbReference>
<evidence type="ECO:0000259" key="2">
    <source>
        <dbReference type="PROSITE" id="PS50172"/>
    </source>
</evidence>
<evidence type="ECO:0000313" key="3">
    <source>
        <dbReference type="EMBL" id="KAK6630974.1"/>
    </source>
</evidence>
<reference evidence="3 4" key="1">
    <citation type="submission" date="2023-09" db="EMBL/GenBank/DDBJ databases">
        <title>Genomes of two closely related lineages of the louse Polyplax serrata with different host specificities.</title>
        <authorList>
            <person name="Martinu J."/>
            <person name="Tarabai H."/>
            <person name="Stefka J."/>
            <person name="Hypsa V."/>
        </authorList>
    </citation>
    <scope>NUCLEOTIDE SEQUENCE [LARGE SCALE GENOMIC DNA]</scope>
    <source>
        <strain evidence="3">98ZLc_SE</strain>
    </source>
</reference>
<dbReference type="Pfam" id="PF16770">
    <property type="entry name" value="RTT107_BRCT_5"/>
    <property type="match status" value="1"/>
</dbReference>
<feature type="domain" description="BRCT" evidence="2">
    <location>
        <begin position="10"/>
        <end position="80"/>
    </location>
</feature>
<dbReference type="PANTHER" id="PTHR11092:SF0">
    <property type="entry name" value="EPIMERASE FAMILY PROTEIN SDR39U1"/>
    <property type="match status" value="1"/>
</dbReference>
<dbReference type="SMART" id="SM00292">
    <property type="entry name" value="BRCT"/>
    <property type="match status" value="6"/>
</dbReference>
<sequence>MGDEVSSVTTDRKVFSDVKYFVTGTLGDNVKKILNDGGAEKINFFSDMVTHCIVGDQPRENDISDAKDLYEVPAVSPYWFSTKGFSYDRSQIFSGCIVTASQVTNADFKAIWAMVTFYGGKFQSNLDKFCTHLICGTPHGKKYEVALGHKEIKIVTPDWIGESIKLGSKVEEDFFHPRYLLSPKNKDNSPLVGNLSTAQILGFADDVPSSTSTSEAASSVSSTQALLEKLKQRMPWNRPPTAVSSVQSVTSTTAQMPFQQPSFSVLPQNKAVSPQQQTQLQQPVPGKFLFSNANQPVQNAQSPQQIERITLDQQGRVVQQGPVWRPATIQTVRPQYTLIQRDGSVVQTQAGNWSQYHLQQQRLQQQGSGQQPQLIQQQNLTGQQNPAPQTHQQSQQSQQIQQAPHLQSTPIQGQQTVAGANGIPAQRQITWTQQPQLQGPPKQVIQLDPQTHAQLSQMDPHQRTLFLQKIQRQRQIILQQRQLQLQQQQQQQQQQQRPVAPGGKLTSQQQTATMAQQQPPNHQQQQQTSAIPIRQQQIIIRGVMPPGLTPQQQAVWLHQQQFIRQQQILVQQQTGQIRHPANSPQARVVQQQTATSTWIPQTDNQQQQLQLQRQQQMRIQQLQIQKQQQIVVQRTVPPVPQQVFQQASNQQNLPTQNMAQTIHADDPALHGQPGSTGGGLLVNNRTKTALANMLSNRLQTGHPTPQTQAHSQPDGSAAGQLRLMSAQQRTPQPPPPPQAAPPSSQVTEPQSSVYGQQRRTLGNIDNVGPGVRSGMVARDISPSVSPMQVPKSSARATLPSTTPNSSTTISQKPQFYAHNPGVRIPPDKYFLGCAFYIVEYDRNPENNVTAWEEIIREHGGEVESIYTHRVTHILCETQKHGIVQQALRDGKRCITAFWLNDVVSRGSLSVPWQALHFPVPFGREKPLSKFHMTLTGFEEKSERERVATMIRVAGGQYRNYLSPLTHIVICRKAEGPKYKKAKETNKVTVNVQWLNEVLFGHYSCIQQPEVHKYQQFNSSSCFRVDYSLVPHLMGAWKMPINVTSEAYNAVKNSPPPLRKTKKQKLEPSLGQQKEIENKVLDSVQVIKTENFSFENRPHVLVTGDKNLELTKKVKEMGCVLARNNKITHLIVCGKPVRTLKMLKSLIVAKYIVRDTWLMDSYAHNKLLNEANYAIHQVDFDDVKCNISKVLASSDRNNLFKDKIFYLTPNVEPSRKALAELIELSGGQVEKQRRSVRAIQELNKVTQTYIVISCYNDLALIADIFRAKLGGGSGFVGRHLTTALKNKGYKVTVVSRTPGPDKISWEELTTTGIPPRTKAVVSLAGQNVLDPTKRWTPGFKQNVWASRVDTTTTLAQVSMKSDIKPDVFLSISGVGVYNPSPTEEYNEGSAVKEFDFLSGLCLAWECAAKKPREASIRTVIIRSGVVLGKDGGMIKQLWLPFSLGLGGPIGSGAQYLPWIHIDDLVNLILFAIEKPDLTGILNGVAPNVITNRDFSNALAKAMSRPALFPIPTVLLNLAFNQERAKMMTQGQKVIPKRTLEVGFKFLYPNIDDAVRQIVKGNKT</sequence>
<dbReference type="InterPro" id="IPR036420">
    <property type="entry name" value="BRCT_dom_sf"/>
</dbReference>
<dbReference type="PROSITE" id="PS50172">
    <property type="entry name" value="BRCT"/>
    <property type="match status" value="5"/>
</dbReference>
<dbReference type="Pfam" id="PF00533">
    <property type="entry name" value="BRCT"/>
    <property type="match status" value="1"/>
</dbReference>
<proteinExistence type="predicted"/>
<name>A0ABR1AXP2_POLSC</name>
<dbReference type="CDD" id="cd17714">
    <property type="entry name" value="BRCT_PAXIP1_rpt1"/>
    <property type="match status" value="1"/>
</dbReference>
<protein>
    <recommendedName>
        <fullName evidence="2">BRCT domain-containing protein</fullName>
    </recommendedName>
</protein>
<feature type="compositionally biased region" description="Low complexity" evidence="1">
    <location>
        <begin position="360"/>
        <end position="408"/>
    </location>
</feature>
<feature type="compositionally biased region" description="Pro residues" evidence="1">
    <location>
        <begin position="731"/>
        <end position="740"/>
    </location>
</feature>
<feature type="compositionally biased region" description="Polar residues" evidence="1">
    <location>
        <begin position="746"/>
        <end position="760"/>
    </location>
</feature>
<dbReference type="Gene3D" id="3.40.50.720">
    <property type="entry name" value="NAD(P)-binding Rossmann-like Domain"/>
    <property type="match status" value="1"/>
</dbReference>